<evidence type="ECO:0000313" key="2">
    <source>
        <dbReference type="EMBL" id="TKR73860.1"/>
    </source>
</evidence>
<keyword evidence="3" id="KW-1185">Reference proteome</keyword>
<dbReference type="Proteomes" id="UP000298663">
    <property type="component" value="Unassembled WGS sequence"/>
</dbReference>
<evidence type="ECO:0000313" key="3">
    <source>
        <dbReference type="Proteomes" id="UP000298663"/>
    </source>
</evidence>
<protein>
    <submittedName>
        <fullName evidence="2">Uncharacterized protein</fullName>
    </submittedName>
</protein>
<gene>
    <name evidence="2" type="ORF">L596_021115</name>
</gene>
<sequence length="109" mass="12366">MCLSARIGTTEEEDEELHRDVKKQRSVESDGREYDITQPVFEISPSESSLPLLGASNLLATFLPLRAKSHTCSTCNHHCWRLPNFVSCVVVAIEKRRRLEERRVVVGLS</sequence>
<feature type="compositionally biased region" description="Basic and acidic residues" evidence="1">
    <location>
        <begin position="16"/>
        <end position="31"/>
    </location>
</feature>
<dbReference type="AlphaFoldDB" id="A0A4U5MVL5"/>
<reference evidence="2 3" key="2">
    <citation type="journal article" date="2019" name="G3 (Bethesda)">
        <title>Hybrid Assembly of the Genome of the Entomopathogenic Nematode Steinernema carpocapsae Identifies the X-Chromosome.</title>
        <authorList>
            <person name="Serra L."/>
            <person name="Macchietto M."/>
            <person name="Macias-Munoz A."/>
            <person name="McGill C.J."/>
            <person name="Rodriguez I.M."/>
            <person name="Rodriguez B."/>
            <person name="Murad R."/>
            <person name="Mortazavi A."/>
        </authorList>
    </citation>
    <scope>NUCLEOTIDE SEQUENCE [LARGE SCALE GENOMIC DNA]</scope>
    <source>
        <strain evidence="2 3">ALL</strain>
    </source>
</reference>
<proteinExistence type="predicted"/>
<name>A0A4U5MVL5_STECR</name>
<reference evidence="2 3" key="1">
    <citation type="journal article" date="2015" name="Genome Biol.">
        <title>Comparative genomics of Steinernema reveals deeply conserved gene regulatory networks.</title>
        <authorList>
            <person name="Dillman A.R."/>
            <person name="Macchietto M."/>
            <person name="Porter C.F."/>
            <person name="Rogers A."/>
            <person name="Williams B."/>
            <person name="Antoshechkin I."/>
            <person name="Lee M.M."/>
            <person name="Goodwin Z."/>
            <person name="Lu X."/>
            <person name="Lewis E.E."/>
            <person name="Goodrich-Blair H."/>
            <person name="Stock S.P."/>
            <person name="Adams B.J."/>
            <person name="Sternberg P.W."/>
            <person name="Mortazavi A."/>
        </authorList>
    </citation>
    <scope>NUCLEOTIDE SEQUENCE [LARGE SCALE GENOMIC DNA]</scope>
    <source>
        <strain evidence="2 3">ALL</strain>
    </source>
</reference>
<evidence type="ECO:0000256" key="1">
    <source>
        <dbReference type="SAM" id="MobiDB-lite"/>
    </source>
</evidence>
<accession>A0A4U5MVL5</accession>
<feature type="region of interest" description="Disordered" evidence="1">
    <location>
        <begin position="1"/>
        <end position="31"/>
    </location>
</feature>
<comment type="caution">
    <text evidence="2">The sequence shown here is derived from an EMBL/GenBank/DDBJ whole genome shotgun (WGS) entry which is preliminary data.</text>
</comment>
<organism evidence="2 3">
    <name type="scientific">Steinernema carpocapsae</name>
    <name type="common">Entomopathogenic nematode</name>
    <dbReference type="NCBI Taxonomy" id="34508"/>
    <lineage>
        <taxon>Eukaryota</taxon>
        <taxon>Metazoa</taxon>
        <taxon>Ecdysozoa</taxon>
        <taxon>Nematoda</taxon>
        <taxon>Chromadorea</taxon>
        <taxon>Rhabditida</taxon>
        <taxon>Tylenchina</taxon>
        <taxon>Panagrolaimomorpha</taxon>
        <taxon>Strongyloidoidea</taxon>
        <taxon>Steinernematidae</taxon>
        <taxon>Steinernema</taxon>
    </lineage>
</organism>
<dbReference type="EMBL" id="AZBU02000006">
    <property type="protein sequence ID" value="TKR73860.1"/>
    <property type="molecule type" value="Genomic_DNA"/>
</dbReference>